<dbReference type="InterPro" id="IPR045462">
    <property type="entry name" value="aa-tRNA-synth_I_cd-bd"/>
</dbReference>
<dbReference type="SUPFAM" id="SSF48163">
    <property type="entry name" value="An anticodon-binding domain of class I aminoacyl-tRNA synthetases"/>
    <property type="match status" value="1"/>
</dbReference>
<feature type="short sequence motif" description="'KMSKS' region" evidence="8">
    <location>
        <begin position="240"/>
        <end position="244"/>
    </location>
</feature>
<comment type="subcellular location">
    <subcellularLocation>
        <location evidence="8">Cytoplasm</location>
    </subcellularLocation>
</comment>
<dbReference type="NCBIfam" id="TIGR00464">
    <property type="entry name" value="gltX_bact"/>
    <property type="match status" value="1"/>
</dbReference>
<accession>A0A3D9HX16</accession>
<dbReference type="AlphaFoldDB" id="A0A3D9HX16"/>
<keyword evidence="7 8" id="KW-0030">Aminoacyl-tRNA synthetase</keyword>
<dbReference type="PANTHER" id="PTHR43311:SF2">
    <property type="entry name" value="GLUTAMATE--TRNA LIGASE, MITOCHONDRIAL-RELATED"/>
    <property type="match status" value="1"/>
</dbReference>
<evidence type="ECO:0000256" key="2">
    <source>
        <dbReference type="ARBA" id="ARBA00022490"/>
    </source>
</evidence>
<dbReference type="GO" id="GO:0006424">
    <property type="term" value="P:glutamyl-tRNA aminoacylation"/>
    <property type="evidence" value="ECO:0007669"/>
    <property type="project" value="UniProtKB-UniRule"/>
</dbReference>
<dbReference type="Pfam" id="PF00749">
    <property type="entry name" value="tRNA-synt_1c"/>
    <property type="match status" value="1"/>
</dbReference>
<keyword evidence="5 8" id="KW-0067">ATP-binding</keyword>
<dbReference type="InterPro" id="IPR001412">
    <property type="entry name" value="aa-tRNA-synth_I_CS"/>
</dbReference>
<dbReference type="InterPro" id="IPR049940">
    <property type="entry name" value="GluQ/Sye"/>
</dbReference>
<keyword evidence="6 8" id="KW-0648">Protein biosynthesis</keyword>
<gene>
    <name evidence="8" type="primary">gltX</name>
    <name evidence="11" type="ORF">DFP90_101730</name>
</gene>
<comment type="function">
    <text evidence="8">Catalyzes the attachment of glutamate to tRNA(Glu) in a two-step reaction: glutamate is first activated by ATP to form Glu-AMP and then transferred to the acceptor end of tRNA(Glu).</text>
</comment>
<dbReference type="InterPro" id="IPR020058">
    <property type="entry name" value="Glu/Gln-tRNA-synth_Ib_cat-dom"/>
</dbReference>
<dbReference type="GO" id="GO:0005524">
    <property type="term" value="F:ATP binding"/>
    <property type="evidence" value="ECO:0007669"/>
    <property type="project" value="UniProtKB-UniRule"/>
</dbReference>
<evidence type="ECO:0000256" key="1">
    <source>
        <dbReference type="ARBA" id="ARBA00007894"/>
    </source>
</evidence>
<keyword evidence="3 8" id="KW-0436">Ligase</keyword>
<evidence type="ECO:0000256" key="6">
    <source>
        <dbReference type="ARBA" id="ARBA00022917"/>
    </source>
</evidence>
<keyword evidence="12" id="KW-1185">Reference proteome</keyword>
<evidence type="ECO:0000256" key="7">
    <source>
        <dbReference type="ARBA" id="ARBA00023146"/>
    </source>
</evidence>
<comment type="catalytic activity">
    <reaction evidence="8">
        <text>tRNA(Glu) + L-glutamate + ATP = L-glutamyl-tRNA(Glu) + AMP + diphosphate</text>
        <dbReference type="Rhea" id="RHEA:23540"/>
        <dbReference type="Rhea" id="RHEA-COMP:9663"/>
        <dbReference type="Rhea" id="RHEA-COMP:9680"/>
        <dbReference type="ChEBI" id="CHEBI:29985"/>
        <dbReference type="ChEBI" id="CHEBI:30616"/>
        <dbReference type="ChEBI" id="CHEBI:33019"/>
        <dbReference type="ChEBI" id="CHEBI:78442"/>
        <dbReference type="ChEBI" id="CHEBI:78520"/>
        <dbReference type="ChEBI" id="CHEBI:456215"/>
        <dbReference type="EC" id="6.1.1.17"/>
    </reaction>
</comment>
<name>A0A3D9HX16_9PROT</name>
<dbReference type="InterPro" id="IPR014729">
    <property type="entry name" value="Rossmann-like_a/b/a_fold"/>
</dbReference>
<feature type="short sequence motif" description="'HIGH' region" evidence="8">
    <location>
        <begin position="9"/>
        <end position="19"/>
    </location>
</feature>
<comment type="caution">
    <text evidence="8">Lacks conserved residue(s) required for the propagation of feature annotation.</text>
</comment>
<proteinExistence type="inferred from homology"/>
<evidence type="ECO:0000256" key="3">
    <source>
        <dbReference type="ARBA" id="ARBA00022598"/>
    </source>
</evidence>
<dbReference type="PRINTS" id="PR00987">
    <property type="entry name" value="TRNASYNTHGLU"/>
</dbReference>
<organism evidence="11 12">
    <name type="scientific">Aestuariispira insulae</name>
    <dbReference type="NCBI Taxonomy" id="1461337"/>
    <lineage>
        <taxon>Bacteria</taxon>
        <taxon>Pseudomonadati</taxon>
        <taxon>Pseudomonadota</taxon>
        <taxon>Alphaproteobacteria</taxon>
        <taxon>Rhodospirillales</taxon>
        <taxon>Kiloniellaceae</taxon>
        <taxon>Aestuariispira</taxon>
    </lineage>
</organism>
<dbReference type="InterPro" id="IPR008925">
    <property type="entry name" value="aa_tRNA-synth_I_cd-bd_sf"/>
</dbReference>
<dbReference type="GO" id="GO:0005829">
    <property type="term" value="C:cytosol"/>
    <property type="evidence" value="ECO:0007669"/>
    <property type="project" value="TreeGrafter"/>
</dbReference>
<dbReference type="PROSITE" id="PS00178">
    <property type="entry name" value="AA_TRNA_LIGASE_I"/>
    <property type="match status" value="1"/>
</dbReference>
<sequence>MSVKVRFAPSPTGEMHVGNARVAIMNWLFARHSGGQFLLRMDDTDEARSTKAYEEGIMADLEWLGMDHDEFARQSDRYGRYDAGVEKLKADGRLYACYETPEELELKRKIQLGKGQAPVYDRAGFTLGDEERAKLEAEGRKPHWRFKLNDVAVEWDDLGRGSVHFEPGHLSDPVLIREDGRPLYTLSSVIDDGELGITHVIRGEDHVANTAVQVQLFEALGFAVPAFAHTPLMMGADGKGLSKRLGSLSLREMREAGTEPRAVMAYLAKLGTPHAPDGSETSADLARDFDIGAFGRSSPRYEPTELAALNAKVLHHLPLDEVQSRLGRLGLGTVSEEFWLAIRGNIEVISDALYWHDVCFGDIAPVADGEDRPFLNDAADLLPEGDWPQDVYKDWISKVKEASGRKGKQLFLPIRKALTGRDNGPELKDLLPLMGRERATERLKG</sequence>
<dbReference type="OrthoDB" id="9807503at2"/>
<dbReference type="HAMAP" id="MF_00022">
    <property type="entry name" value="Glu_tRNA_synth_type1"/>
    <property type="match status" value="1"/>
</dbReference>
<feature type="domain" description="Aminoacyl-tRNA synthetase class I anticodon-binding" evidence="10">
    <location>
        <begin position="370"/>
        <end position="444"/>
    </location>
</feature>
<dbReference type="InterPro" id="IPR000924">
    <property type="entry name" value="Glu/Gln-tRNA-synth"/>
</dbReference>
<comment type="caution">
    <text evidence="11">The sequence shown here is derived from an EMBL/GenBank/DDBJ whole genome shotgun (WGS) entry which is preliminary data.</text>
</comment>
<keyword evidence="4 8" id="KW-0547">Nucleotide-binding</keyword>
<feature type="binding site" evidence="8">
    <location>
        <position position="243"/>
    </location>
    <ligand>
        <name>ATP</name>
        <dbReference type="ChEBI" id="CHEBI:30616"/>
    </ligand>
</feature>
<dbReference type="InterPro" id="IPR004527">
    <property type="entry name" value="Glu-tRNA-ligase_bac/mito"/>
</dbReference>
<dbReference type="PANTHER" id="PTHR43311">
    <property type="entry name" value="GLUTAMATE--TRNA LIGASE"/>
    <property type="match status" value="1"/>
</dbReference>
<dbReference type="Proteomes" id="UP000256845">
    <property type="component" value="Unassembled WGS sequence"/>
</dbReference>
<dbReference type="Gene3D" id="3.40.50.620">
    <property type="entry name" value="HUPs"/>
    <property type="match status" value="1"/>
</dbReference>
<evidence type="ECO:0000256" key="4">
    <source>
        <dbReference type="ARBA" id="ARBA00022741"/>
    </source>
</evidence>
<dbReference type="Pfam" id="PF19269">
    <property type="entry name" value="Anticodon_2"/>
    <property type="match status" value="1"/>
</dbReference>
<evidence type="ECO:0000259" key="10">
    <source>
        <dbReference type="Pfam" id="PF19269"/>
    </source>
</evidence>
<evidence type="ECO:0000313" key="12">
    <source>
        <dbReference type="Proteomes" id="UP000256845"/>
    </source>
</evidence>
<keyword evidence="2 8" id="KW-0963">Cytoplasm</keyword>
<dbReference type="Gene3D" id="1.10.10.350">
    <property type="match status" value="1"/>
</dbReference>
<dbReference type="EMBL" id="QRDW01000001">
    <property type="protein sequence ID" value="RED53931.1"/>
    <property type="molecule type" value="Genomic_DNA"/>
</dbReference>
<comment type="similarity">
    <text evidence="1 8">Belongs to the class-I aminoacyl-tRNA synthetase family. Glutamate--tRNA ligase type 1 subfamily.</text>
</comment>
<dbReference type="EC" id="6.1.1.17" evidence="8"/>
<dbReference type="SUPFAM" id="SSF52374">
    <property type="entry name" value="Nucleotidylyl transferase"/>
    <property type="match status" value="1"/>
</dbReference>
<dbReference type="GO" id="GO:0004818">
    <property type="term" value="F:glutamate-tRNA ligase activity"/>
    <property type="evidence" value="ECO:0007669"/>
    <property type="project" value="UniProtKB-UniRule"/>
</dbReference>
<dbReference type="GO" id="GO:0000049">
    <property type="term" value="F:tRNA binding"/>
    <property type="evidence" value="ECO:0007669"/>
    <property type="project" value="InterPro"/>
</dbReference>
<evidence type="ECO:0000256" key="5">
    <source>
        <dbReference type="ARBA" id="ARBA00022840"/>
    </source>
</evidence>
<feature type="domain" description="Glutamyl/glutaminyl-tRNA synthetase class Ib catalytic" evidence="9">
    <location>
        <begin position="3"/>
        <end position="274"/>
    </location>
</feature>
<evidence type="ECO:0000259" key="9">
    <source>
        <dbReference type="Pfam" id="PF00749"/>
    </source>
</evidence>
<evidence type="ECO:0000256" key="8">
    <source>
        <dbReference type="HAMAP-Rule" id="MF_00022"/>
    </source>
</evidence>
<evidence type="ECO:0000313" key="11">
    <source>
        <dbReference type="EMBL" id="RED53931.1"/>
    </source>
</evidence>
<dbReference type="InterPro" id="IPR020751">
    <property type="entry name" value="aa-tRNA-synth_I_codon-bd_sub2"/>
</dbReference>
<comment type="subunit">
    <text evidence="8">Monomer.</text>
</comment>
<dbReference type="RefSeq" id="WP_115935029.1">
    <property type="nucleotide sequence ID" value="NZ_QRDW01000001.1"/>
</dbReference>
<protein>
    <recommendedName>
        <fullName evidence="8">Glutamate--tRNA ligase</fullName>
        <ecNumber evidence="8">6.1.1.17</ecNumber>
    </recommendedName>
    <alternativeName>
        <fullName evidence="8">Glutamyl-tRNA synthetase</fullName>
        <shortName evidence="8">GluRS</shortName>
    </alternativeName>
</protein>
<reference evidence="11 12" key="1">
    <citation type="submission" date="2018-07" db="EMBL/GenBank/DDBJ databases">
        <title>Genomic Encyclopedia of Type Strains, Phase III (KMG-III): the genomes of soil and plant-associated and newly described type strains.</title>
        <authorList>
            <person name="Whitman W."/>
        </authorList>
    </citation>
    <scope>NUCLEOTIDE SEQUENCE [LARGE SCALE GENOMIC DNA]</scope>
    <source>
        <strain evidence="11 12">CECT 8488</strain>
    </source>
</reference>